<comment type="caution">
    <text evidence="1">The sequence shown here is derived from an EMBL/GenBank/DDBJ whole genome shotgun (WGS) entry which is preliminary data.</text>
</comment>
<proteinExistence type="predicted"/>
<dbReference type="InterPro" id="IPR036102">
    <property type="entry name" value="OsmC/Ohrsf"/>
</dbReference>
<dbReference type="Gene3D" id="3.30.300.20">
    <property type="match status" value="1"/>
</dbReference>
<evidence type="ECO:0000313" key="1">
    <source>
        <dbReference type="EMBL" id="EPD29457.1"/>
    </source>
</evidence>
<accession>A0A9W5RD25</accession>
<gene>
    <name evidence="1" type="ORF">HMPREF9238_01594</name>
</gene>
<dbReference type="AlphaFoldDB" id="A0A9W5RD25"/>
<dbReference type="InterPro" id="IPR015946">
    <property type="entry name" value="KH_dom-like_a/b"/>
</dbReference>
<evidence type="ECO:0000313" key="2">
    <source>
        <dbReference type="Proteomes" id="UP000014387"/>
    </source>
</evidence>
<reference evidence="1 2" key="1">
    <citation type="submission" date="2013-05" db="EMBL/GenBank/DDBJ databases">
        <title>The Genome Sequence of Actinomyces europaeus ACS-120-V-COL10B.</title>
        <authorList>
            <consortium name="The Broad Institute Genomics Platform"/>
            <person name="Earl A."/>
            <person name="Ward D."/>
            <person name="Feldgarden M."/>
            <person name="Gevers D."/>
            <person name="Saerens B."/>
            <person name="Vaneechoutte M."/>
            <person name="Walker B."/>
            <person name="Young S."/>
            <person name="Zeng Q."/>
            <person name="Gargeya S."/>
            <person name="Fitzgerald M."/>
            <person name="Haas B."/>
            <person name="Abouelleil A."/>
            <person name="Allen A.W."/>
            <person name="Alvarado L."/>
            <person name="Arachchi H.M."/>
            <person name="Berlin A.M."/>
            <person name="Chapman S.B."/>
            <person name="Gainer-Dewar J."/>
            <person name="Goldberg J."/>
            <person name="Griggs A."/>
            <person name="Gujja S."/>
            <person name="Hansen M."/>
            <person name="Howarth C."/>
            <person name="Imamovic A."/>
            <person name="Ireland A."/>
            <person name="Larimer J."/>
            <person name="McCowan C."/>
            <person name="Murphy C."/>
            <person name="Pearson M."/>
            <person name="Poon T.W."/>
            <person name="Priest M."/>
            <person name="Roberts A."/>
            <person name="Saif S."/>
            <person name="Shea T."/>
            <person name="Sisk P."/>
            <person name="Sykes S."/>
            <person name="Wortman J."/>
            <person name="Nusbaum C."/>
            <person name="Birren B."/>
        </authorList>
    </citation>
    <scope>NUCLEOTIDE SEQUENCE [LARGE SCALE GENOMIC DNA]</scope>
    <source>
        <strain evidence="1 2">ACS-120-V-Col10b</strain>
    </source>
</reference>
<dbReference type="Pfam" id="PF02566">
    <property type="entry name" value="OsmC"/>
    <property type="match status" value="1"/>
</dbReference>
<dbReference type="OrthoDB" id="4703953at2"/>
<dbReference type="SUPFAM" id="SSF82784">
    <property type="entry name" value="OsmC-like"/>
    <property type="match status" value="1"/>
</dbReference>
<protein>
    <recommendedName>
        <fullName evidence="3">OsmC-like protein</fullName>
    </recommendedName>
</protein>
<name>A0A9W5RD25_9ACTO</name>
<sequence>MGDQEKYLWLERVGKGSYLGKNSRGLAVPIGHGEDEFTPGDLLRLALAGCNATSSDSRFAAALGEDYQATVGIESEYDQAENRFTKLVVEIVTDMSGLSDEERAQLESRVHRAIEKRCTIGNTLRHGAENSAVITCESPE</sequence>
<evidence type="ECO:0008006" key="3">
    <source>
        <dbReference type="Google" id="ProtNLM"/>
    </source>
</evidence>
<keyword evidence="2" id="KW-1185">Reference proteome</keyword>
<dbReference type="Proteomes" id="UP000014387">
    <property type="component" value="Unassembled WGS sequence"/>
</dbReference>
<organism evidence="1 2">
    <name type="scientific">Gleimia europaea ACS-120-V-Col10b</name>
    <dbReference type="NCBI Taxonomy" id="883069"/>
    <lineage>
        <taxon>Bacteria</taxon>
        <taxon>Bacillati</taxon>
        <taxon>Actinomycetota</taxon>
        <taxon>Actinomycetes</taxon>
        <taxon>Actinomycetales</taxon>
        <taxon>Actinomycetaceae</taxon>
        <taxon>Gleimia</taxon>
    </lineage>
</organism>
<dbReference type="EMBL" id="AGWN01000003">
    <property type="protein sequence ID" value="EPD29457.1"/>
    <property type="molecule type" value="Genomic_DNA"/>
</dbReference>
<dbReference type="InterPro" id="IPR003718">
    <property type="entry name" value="OsmC/Ohr_fam"/>
</dbReference>
<dbReference type="RefSeq" id="WP_016444918.1">
    <property type="nucleotide sequence ID" value="NZ_KE150267.1"/>
</dbReference>